<keyword evidence="2" id="KW-0808">Transferase</keyword>
<sequence>MTSQWVGSVLADTVDTVAGRWSRPVSVEDVLVDHRERAVFTTGGPGRPFIVKADTVVPRLRNEVAAMRVAAEAGVAVAPILDVIDGGRSAVLITSMLPGTELDGDSPEGDWMVAGAALGRLHRAPANGFARFRPRMFAEAITELDRLGGAVTEPQRRRLRDHIAVAAENPPPAECLIHADAASYHVLVDGGEVSGLIDFGDAGIGDPAWDLISLTLHDPDRLPAVLHGYGADIGLRDRIRRVGRGIAVVRHLGTHRWLADHDYDTRSTRVELTRIASSTVGVD</sequence>
<dbReference type="Pfam" id="PF01636">
    <property type="entry name" value="APH"/>
    <property type="match status" value="1"/>
</dbReference>
<proteinExistence type="predicted"/>
<dbReference type="EMBL" id="VFOW01000001">
    <property type="protein sequence ID" value="TQL75207.1"/>
    <property type="molecule type" value="Genomic_DNA"/>
</dbReference>
<dbReference type="Gene3D" id="3.90.1200.10">
    <property type="match status" value="1"/>
</dbReference>
<reference evidence="2 3" key="1">
    <citation type="submission" date="2019-06" db="EMBL/GenBank/DDBJ databases">
        <title>Sequencing the genomes of 1000 actinobacteria strains.</title>
        <authorList>
            <person name="Klenk H.-P."/>
        </authorList>
    </citation>
    <scope>NUCLEOTIDE SEQUENCE [LARGE SCALE GENOMIC DNA]</scope>
    <source>
        <strain evidence="2 3">DSM 45928</strain>
    </source>
</reference>
<gene>
    <name evidence="2" type="ORF">FB566_0704</name>
</gene>
<evidence type="ECO:0000313" key="3">
    <source>
        <dbReference type="Proteomes" id="UP000317043"/>
    </source>
</evidence>
<comment type="caution">
    <text evidence="2">The sequence shown here is derived from an EMBL/GenBank/DDBJ whole genome shotgun (WGS) entry which is preliminary data.</text>
</comment>
<dbReference type="Proteomes" id="UP000317043">
    <property type="component" value="Unassembled WGS sequence"/>
</dbReference>
<evidence type="ECO:0000259" key="1">
    <source>
        <dbReference type="Pfam" id="PF01636"/>
    </source>
</evidence>
<dbReference type="SUPFAM" id="SSF56112">
    <property type="entry name" value="Protein kinase-like (PK-like)"/>
    <property type="match status" value="1"/>
</dbReference>
<name>A0A543ARJ9_9ACTN</name>
<evidence type="ECO:0000313" key="2">
    <source>
        <dbReference type="EMBL" id="TQL75207.1"/>
    </source>
</evidence>
<feature type="domain" description="Aminoglycoside phosphotransferase" evidence="1">
    <location>
        <begin position="37"/>
        <end position="234"/>
    </location>
</feature>
<dbReference type="InterPro" id="IPR011009">
    <property type="entry name" value="Kinase-like_dom_sf"/>
</dbReference>
<protein>
    <submittedName>
        <fullName evidence="2">Phosphotransferase family enzyme</fullName>
    </submittedName>
</protein>
<dbReference type="OrthoDB" id="9797603at2"/>
<dbReference type="AlphaFoldDB" id="A0A543ARJ9"/>
<accession>A0A543ARJ9</accession>
<dbReference type="InterPro" id="IPR002575">
    <property type="entry name" value="Aminoglycoside_PTrfase"/>
</dbReference>
<dbReference type="RefSeq" id="WP_142034902.1">
    <property type="nucleotide sequence ID" value="NZ_JBHTGS010000001.1"/>
</dbReference>
<dbReference type="GO" id="GO:0016740">
    <property type="term" value="F:transferase activity"/>
    <property type="evidence" value="ECO:0007669"/>
    <property type="project" value="UniProtKB-KW"/>
</dbReference>
<dbReference type="InParanoid" id="A0A543ARJ9"/>
<organism evidence="2 3">
    <name type="scientific">Stackebrandtia endophytica</name>
    <dbReference type="NCBI Taxonomy" id="1496996"/>
    <lineage>
        <taxon>Bacteria</taxon>
        <taxon>Bacillati</taxon>
        <taxon>Actinomycetota</taxon>
        <taxon>Actinomycetes</taxon>
        <taxon>Glycomycetales</taxon>
        <taxon>Glycomycetaceae</taxon>
        <taxon>Stackebrandtia</taxon>
    </lineage>
</organism>
<keyword evidence="3" id="KW-1185">Reference proteome</keyword>